<dbReference type="Gene3D" id="1.10.10.10">
    <property type="entry name" value="Winged helix-like DNA-binding domain superfamily/Winged helix DNA-binding domain"/>
    <property type="match status" value="1"/>
</dbReference>
<dbReference type="InterPro" id="IPR013324">
    <property type="entry name" value="RNA_pol_sigma_r3/r4-like"/>
</dbReference>
<dbReference type="InterPro" id="IPR032710">
    <property type="entry name" value="NTF2-like_dom_sf"/>
</dbReference>
<dbReference type="Gene3D" id="3.10.450.50">
    <property type="match status" value="1"/>
</dbReference>
<dbReference type="InterPro" id="IPR036388">
    <property type="entry name" value="WH-like_DNA-bd_sf"/>
</dbReference>
<dbReference type="EMBL" id="JAVREN010000022">
    <property type="protein sequence ID" value="MDT0308427.1"/>
    <property type="molecule type" value="Genomic_DNA"/>
</dbReference>
<keyword evidence="3" id="KW-0731">Sigma factor</keyword>
<dbReference type="InterPro" id="IPR013249">
    <property type="entry name" value="RNA_pol_sigma70_r4_t2"/>
</dbReference>
<keyword evidence="4" id="KW-0804">Transcription</keyword>
<dbReference type="RefSeq" id="WP_311631378.1">
    <property type="nucleotide sequence ID" value="NZ_JAVREN010000022.1"/>
</dbReference>
<gene>
    <name evidence="6" type="ORF">RM780_15870</name>
</gene>
<evidence type="ECO:0000256" key="4">
    <source>
        <dbReference type="ARBA" id="ARBA00023163"/>
    </source>
</evidence>
<evidence type="ECO:0000256" key="1">
    <source>
        <dbReference type="ARBA" id="ARBA00010641"/>
    </source>
</evidence>
<comment type="similarity">
    <text evidence="1">Belongs to the sigma-70 factor family. ECF subfamily.</text>
</comment>
<dbReference type="InterPro" id="IPR013325">
    <property type="entry name" value="RNA_pol_sigma_r2"/>
</dbReference>
<dbReference type="PANTHER" id="PTHR30173:SF43">
    <property type="entry name" value="ECF RNA POLYMERASE SIGMA FACTOR SIGI-RELATED"/>
    <property type="match status" value="1"/>
</dbReference>
<protein>
    <submittedName>
        <fullName evidence="6">Sigma factor-like helix-turn-helix DNA-binding protein</fullName>
    </submittedName>
</protein>
<dbReference type="Pfam" id="PF08281">
    <property type="entry name" value="Sigma70_r4_2"/>
    <property type="match status" value="1"/>
</dbReference>
<comment type="caution">
    <text evidence="6">The sequence shown here is derived from an EMBL/GenBank/DDBJ whole genome shotgun (WGS) entry which is preliminary data.</text>
</comment>
<feature type="domain" description="RNA polymerase sigma factor 70 region 4 type 2" evidence="5">
    <location>
        <begin position="99"/>
        <end position="150"/>
    </location>
</feature>
<accession>A0ABU2LAA4</accession>
<dbReference type="SUPFAM" id="SSF88946">
    <property type="entry name" value="Sigma2 domain of RNA polymerase sigma factors"/>
    <property type="match status" value="1"/>
</dbReference>
<name>A0ABU2LAA4_9ACTN</name>
<dbReference type="InterPro" id="IPR052704">
    <property type="entry name" value="ECF_Sigma-70_Domain"/>
</dbReference>
<dbReference type="SUPFAM" id="SSF54427">
    <property type="entry name" value="NTF2-like"/>
    <property type="match status" value="1"/>
</dbReference>
<evidence type="ECO:0000256" key="2">
    <source>
        <dbReference type="ARBA" id="ARBA00023015"/>
    </source>
</evidence>
<dbReference type="PANTHER" id="PTHR30173">
    <property type="entry name" value="SIGMA 19 FACTOR"/>
    <property type="match status" value="1"/>
</dbReference>
<reference evidence="7" key="1">
    <citation type="submission" date="2023-07" db="EMBL/GenBank/DDBJ databases">
        <title>30 novel species of actinomycetes from the DSMZ collection.</title>
        <authorList>
            <person name="Nouioui I."/>
        </authorList>
    </citation>
    <scope>NUCLEOTIDE SEQUENCE [LARGE SCALE GENOMIC DNA]</scope>
    <source>
        <strain evidence="7">DSM 44917</strain>
    </source>
</reference>
<keyword evidence="2" id="KW-0805">Transcription regulation</keyword>
<evidence type="ECO:0000259" key="5">
    <source>
        <dbReference type="Pfam" id="PF08281"/>
    </source>
</evidence>
<keyword evidence="7" id="KW-1185">Reference proteome</keyword>
<sequence length="285" mass="29938">MDAHAEDADRPFAAPAEGARLRAVAYRLLGSPGEAEEALGETRARLARAGGARRPEEILARVCLGLLRSRATRREEFWDEAGEEPEEPGEGAGDGSLGQALLVVLETLAPAERLAFVLHDMFAVPYEEIAPVLDRGPDAARRLARRARLRVRGTAAEPETDPARGRAVVAEFLDASRDGDLAALLDLLDPDVVLRIDAAAALSGASPARGAEAVADAFSGRAAEAVPALVNGAPGLVWAPGGRLRVAFGITVTDGRVTAVDLVADPDHLQALDIGPWAAPRPGRR</sequence>
<evidence type="ECO:0000313" key="7">
    <source>
        <dbReference type="Proteomes" id="UP001183388"/>
    </source>
</evidence>
<organism evidence="6 7">
    <name type="scientific">Streptomyces boetiae</name>
    <dbReference type="NCBI Taxonomy" id="3075541"/>
    <lineage>
        <taxon>Bacteria</taxon>
        <taxon>Bacillati</taxon>
        <taxon>Actinomycetota</taxon>
        <taxon>Actinomycetes</taxon>
        <taxon>Kitasatosporales</taxon>
        <taxon>Streptomycetaceae</taxon>
        <taxon>Streptomyces</taxon>
    </lineage>
</organism>
<evidence type="ECO:0000313" key="6">
    <source>
        <dbReference type="EMBL" id="MDT0308427.1"/>
    </source>
</evidence>
<evidence type="ECO:0000256" key="3">
    <source>
        <dbReference type="ARBA" id="ARBA00023082"/>
    </source>
</evidence>
<dbReference type="Proteomes" id="UP001183388">
    <property type="component" value="Unassembled WGS sequence"/>
</dbReference>
<proteinExistence type="inferred from homology"/>
<dbReference type="SUPFAM" id="SSF88659">
    <property type="entry name" value="Sigma3 and sigma4 domains of RNA polymerase sigma factors"/>
    <property type="match status" value="1"/>
</dbReference>